<feature type="signal peptide" evidence="4">
    <location>
        <begin position="1"/>
        <end position="22"/>
    </location>
</feature>
<gene>
    <name evidence="6" type="ORF">B0H50_1246</name>
</gene>
<dbReference type="RefSeq" id="WP_109587646.1">
    <property type="nucleotide sequence ID" value="NZ_QGHD01000024.1"/>
</dbReference>
<name>A0ABX5LIV0_9BACT</name>
<evidence type="ECO:0000256" key="4">
    <source>
        <dbReference type="SAM" id="SignalP"/>
    </source>
</evidence>
<comment type="subcellular location">
    <subcellularLocation>
        <location evidence="2">Secreted</location>
    </subcellularLocation>
</comment>
<proteinExistence type="inferred from homology"/>
<organism evidence="6 7">
    <name type="scientific">Hallerella porci</name>
    <dbReference type="NCBI Taxonomy" id="1945871"/>
    <lineage>
        <taxon>Bacteria</taxon>
        <taxon>Pseudomonadati</taxon>
        <taxon>Fibrobacterota</taxon>
        <taxon>Fibrobacteria</taxon>
        <taxon>Fibrobacterales</taxon>
        <taxon>Fibrobacteraceae</taxon>
        <taxon>Hallerella</taxon>
    </lineage>
</organism>
<feature type="domain" description="Pectate lyase" evidence="5">
    <location>
        <begin position="45"/>
        <end position="264"/>
    </location>
</feature>
<dbReference type="SUPFAM" id="SSF51126">
    <property type="entry name" value="Pectin lyase-like"/>
    <property type="match status" value="1"/>
</dbReference>
<evidence type="ECO:0000313" key="6">
    <source>
        <dbReference type="EMBL" id="PWK94015.1"/>
    </source>
</evidence>
<dbReference type="InterPro" id="IPR045032">
    <property type="entry name" value="PEL"/>
</dbReference>
<dbReference type="InterPro" id="IPR002022">
    <property type="entry name" value="Pec_lyase"/>
</dbReference>
<feature type="compositionally biased region" description="Low complexity" evidence="3">
    <location>
        <begin position="339"/>
        <end position="355"/>
    </location>
</feature>
<dbReference type="Gene3D" id="2.160.20.10">
    <property type="entry name" value="Single-stranded right-handed beta-helix, Pectin lyase-like"/>
    <property type="match status" value="1"/>
</dbReference>
<comment type="similarity">
    <text evidence="2">Belongs to the polysaccharide lyase 1 family.</text>
</comment>
<dbReference type="Gene3D" id="2.60.40.10">
    <property type="entry name" value="Immunoglobulins"/>
    <property type="match status" value="1"/>
</dbReference>
<evidence type="ECO:0000256" key="1">
    <source>
        <dbReference type="ARBA" id="ARBA00023239"/>
    </source>
</evidence>
<dbReference type="Proteomes" id="UP000245523">
    <property type="component" value="Unassembled WGS sequence"/>
</dbReference>
<keyword evidence="1 2" id="KW-0456">Lyase</keyword>
<reference evidence="6 7" key="1">
    <citation type="submission" date="2018-05" db="EMBL/GenBank/DDBJ databases">
        <title>Animal gut microbial communities from fecal samples from Wisconsin, USA.</title>
        <authorList>
            <person name="Neumann A."/>
        </authorList>
    </citation>
    <scope>NUCLEOTIDE SEQUENCE [LARGE SCALE GENOMIC DNA]</scope>
    <source>
        <strain evidence="6 7">UWS4</strain>
    </source>
</reference>
<protein>
    <submittedName>
        <fullName evidence="6">Pectate lyase</fullName>
    </submittedName>
</protein>
<dbReference type="InterPro" id="IPR011050">
    <property type="entry name" value="Pectin_lyase_fold/virulence"/>
</dbReference>
<feature type="chain" id="PRO_5046797693" evidence="4">
    <location>
        <begin position="23"/>
        <end position="595"/>
    </location>
</feature>
<feature type="compositionally biased region" description="Low complexity" evidence="3">
    <location>
        <begin position="470"/>
        <end position="503"/>
    </location>
</feature>
<evidence type="ECO:0000256" key="3">
    <source>
        <dbReference type="SAM" id="MobiDB-lite"/>
    </source>
</evidence>
<keyword evidence="7" id="KW-1185">Reference proteome</keyword>
<dbReference type="InterPro" id="IPR013783">
    <property type="entry name" value="Ig-like_fold"/>
</dbReference>
<accession>A0ABX5LIV0</accession>
<keyword evidence="4" id="KW-0732">Signal</keyword>
<evidence type="ECO:0000256" key="2">
    <source>
        <dbReference type="RuleBase" id="RU361173"/>
    </source>
</evidence>
<evidence type="ECO:0000259" key="5">
    <source>
        <dbReference type="SMART" id="SM00656"/>
    </source>
</evidence>
<dbReference type="PANTHER" id="PTHR31683:SF18">
    <property type="entry name" value="PECTATE LYASE 21-RELATED"/>
    <property type="match status" value="1"/>
</dbReference>
<feature type="region of interest" description="Disordered" evidence="3">
    <location>
        <begin position="336"/>
        <end position="355"/>
    </location>
</feature>
<dbReference type="Pfam" id="PF00544">
    <property type="entry name" value="Pectate_lyase_4"/>
    <property type="match status" value="1"/>
</dbReference>
<dbReference type="PANTHER" id="PTHR31683">
    <property type="entry name" value="PECTATE LYASE 18-RELATED"/>
    <property type="match status" value="1"/>
</dbReference>
<sequence>MNLSLFKIFFGAALCVAPFALAANYAPALPLSGWATQNGGTTGGAKYGSVTVDNVSDLKKYAEAGNKTIYIKPGTYAGTILVGSNVTLYGYPGVVITQPAKGSGIKISGVQNVIVRNISMQGVGAIDEDDEDCLQINHEAKNIWIDHVHVYDGHDGNMDIVNQSNYVTVSWSKFTYTSKSKNHQFSNLFGNSDTKTGDANALKITVHHSWWGEGVKERMPRVRFGQVHVVNNLFNSSTGSYCVRAAMKANIRVEKNVFIGVQDPLNYNNRTKEDANVNMIGNYYEKIKLTKNGDTLGQGTAFTPPYSMSITDVSTQAKAYALRDSIMAYAGPTLPAPGSSEVTPISSSSITKSSSSAKSSSSVAAAATLTKHGIGSTNQSVKQGESIQEFYFTIENATSATVSGLPEGLSGKLNGSDFTISGTVSSNAEAKAYKFTVTTTGATQNASKSGTITVLQKEIVSSSSKAEISSSSEKVESSSSEKVSSSSEEISSSSEEISSSSSKTTALLKSKDSRQLKLNSLNLKSGISLELNLSQAGIVKISIMNAVGSVIYSENLSAHTGVNAFNLMPKNLTAGTYYMNIRGLGMNESKRVYLR</sequence>
<keyword evidence="2" id="KW-0964">Secreted</keyword>
<dbReference type="InterPro" id="IPR012334">
    <property type="entry name" value="Pectin_lyas_fold"/>
</dbReference>
<feature type="region of interest" description="Disordered" evidence="3">
    <location>
        <begin position="470"/>
        <end position="504"/>
    </location>
</feature>
<dbReference type="SMART" id="SM00656">
    <property type="entry name" value="Amb_all"/>
    <property type="match status" value="1"/>
</dbReference>
<comment type="caution">
    <text evidence="6">The sequence shown here is derived from an EMBL/GenBank/DDBJ whole genome shotgun (WGS) entry which is preliminary data.</text>
</comment>
<keyword evidence="2" id="KW-0119">Carbohydrate metabolism</keyword>
<keyword evidence="2" id="KW-0624">Polysaccharide degradation</keyword>
<evidence type="ECO:0000313" key="7">
    <source>
        <dbReference type="Proteomes" id="UP000245523"/>
    </source>
</evidence>
<dbReference type="EMBL" id="QGHD01000024">
    <property type="protein sequence ID" value="PWK94015.1"/>
    <property type="molecule type" value="Genomic_DNA"/>
</dbReference>
<dbReference type="GO" id="GO:0016829">
    <property type="term" value="F:lyase activity"/>
    <property type="evidence" value="ECO:0007669"/>
    <property type="project" value="UniProtKB-KW"/>
</dbReference>